<evidence type="ECO:0000313" key="1">
    <source>
        <dbReference type="Ensembl" id="ENSPEMP00000030245.1"/>
    </source>
</evidence>
<name>A0A8C8UHG7_PERMB</name>
<reference evidence="1 2" key="1">
    <citation type="submission" date="2018-10" db="EMBL/GenBank/DDBJ databases">
        <title>Improved assembly of the deer mouse Peromyscus maniculatus genome.</title>
        <authorList>
            <person name="Lassance J.-M."/>
            <person name="Hoekstra H.E."/>
        </authorList>
    </citation>
    <scope>NUCLEOTIDE SEQUENCE [LARGE SCALE GENOMIC DNA]</scope>
</reference>
<dbReference type="GeneTree" id="ENSGT00910000146965"/>
<dbReference type="Proteomes" id="UP000694547">
    <property type="component" value="Chromosome 23"/>
</dbReference>
<sequence>MLPAPENPTTLQQTPTPTPGFLYNLWRAGSLPRRWARSTEISNFPSLPCFPINAHSHSHSRNQHKQCLENKYPSVQRDVYCIQKNTSRSISSFSHSRGWQVERSLEGCSKTHGSECSGRCEAQLVGTGPLEGSAGTRPSHLYTTHLWSG</sequence>
<dbReference type="Ensembl" id="ENSPEMT00000037695.1">
    <property type="protein sequence ID" value="ENSPEMP00000030245.1"/>
    <property type="gene ID" value="ENSPEMG00000027536.1"/>
</dbReference>
<proteinExistence type="predicted"/>
<accession>A0A8C8UHG7</accession>
<organism evidence="1 2">
    <name type="scientific">Peromyscus maniculatus bairdii</name>
    <name type="common">Prairie deer mouse</name>
    <dbReference type="NCBI Taxonomy" id="230844"/>
    <lineage>
        <taxon>Eukaryota</taxon>
        <taxon>Metazoa</taxon>
        <taxon>Chordata</taxon>
        <taxon>Craniata</taxon>
        <taxon>Vertebrata</taxon>
        <taxon>Euteleostomi</taxon>
        <taxon>Mammalia</taxon>
        <taxon>Eutheria</taxon>
        <taxon>Euarchontoglires</taxon>
        <taxon>Glires</taxon>
        <taxon>Rodentia</taxon>
        <taxon>Myomorpha</taxon>
        <taxon>Muroidea</taxon>
        <taxon>Cricetidae</taxon>
        <taxon>Neotominae</taxon>
        <taxon>Peromyscus</taxon>
    </lineage>
</organism>
<keyword evidence="2" id="KW-1185">Reference proteome</keyword>
<reference evidence="1" key="2">
    <citation type="submission" date="2025-08" db="UniProtKB">
        <authorList>
            <consortium name="Ensembl"/>
        </authorList>
    </citation>
    <scope>IDENTIFICATION</scope>
</reference>
<evidence type="ECO:0000313" key="2">
    <source>
        <dbReference type="Proteomes" id="UP000694547"/>
    </source>
</evidence>
<protein>
    <submittedName>
        <fullName evidence="1">Uncharacterized protein</fullName>
    </submittedName>
</protein>
<reference evidence="1" key="3">
    <citation type="submission" date="2025-09" db="UniProtKB">
        <authorList>
            <consortium name="Ensembl"/>
        </authorList>
    </citation>
    <scope>IDENTIFICATION</scope>
</reference>
<dbReference type="AlphaFoldDB" id="A0A8C8UHG7"/>